<name>A0ABT8ZX38_9SPHN</name>
<accession>A0ABT8ZX38</accession>
<evidence type="ECO:0000313" key="1">
    <source>
        <dbReference type="EMBL" id="MDO7841848.1"/>
    </source>
</evidence>
<reference evidence="1" key="1">
    <citation type="submission" date="2023-07" db="EMBL/GenBank/DDBJ databases">
        <authorList>
            <person name="Kim M.K."/>
        </authorList>
    </citation>
    <scope>NUCLEOTIDE SEQUENCE</scope>
    <source>
        <strain evidence="1">CA1-15</strain>
    </source>
</reference>
<organism evidence="1 2">
    <name type="scientific">Sphingomonas immobilis</name>
    <dbReference type="NCBI Taxonomy" id="3063997"/>
    <lineage>
        <taxon>Bacteria</taxon>
        <taxon>Pseudomonadati</taxon>
        <taxon>Pseudomonadota</taxon>
        <taxon>Alphaproteobacteria</taxon>
        <taxon>Sphingomonadales</taxon>
        <taxon>Sphingomonadaceae</taxon>
        <taxon>Sphingomonas</taxon>
    </lineage>
</organism>
<comment type="caution">
    <text evidence="1">The sequence shown here is derived from an EMBL/GenBank/DDBJ whole genome shotgun (WGS) entry which is preliminary data.</text>
</comment>
<evidence type="ECO:0000313" key="2">
    <source>
        <dbReference type="Proteomes" id="UP001176468"/>
    </source>
</evidence>
<protein>
    <recommendedName>
        <fullName evidence="3">DUF3558 domain-containing protein</fullName>
    </recommendedName>
</protein>
<dbReference type="Proteomes" id="UP001176468">
    <property type="component" value="Unassembled WGS sequence"/>
</dbReference>
<dbReference type="EMBL" id="JAUQSZ010000003">
    <property type="protein sequence ID" value="MDO7841848.1"/>
    <property type="molecule type" value="Genomic_DNA"/>
</dbReference>
<proteinExistence type="predicted"/>
<gene>
    <name evidence="1" type="ORF">Q5H94_05890</name>
</gene>
<dbReference type="PROSITE" id="PS51257">
    <property type="entry name" value="PROKAR_LIPOPROTEIN"/>
    <property type="match status" value="1"/>
</dbReference>
<evidence type="ECO:0008006" key="3">
    <source>
        <dbReference type="Google" id="ProtNLM"/>
    </source>
</evidence>
<dbReference type="RefSeq" id="WP_304560307.1">
    <property type="nucleotide sequence ID" value="NZ_JAUQSZ010000003.1"/>
</dbReference>
<keyword evidence="2" id="KW-1185">Reference proteome</keyword>
<sequence length="183" mass="18567">MVLKHQGFAATLVSTLLISACGSGGSTSTADSINATDARKAAGPSVTNACALIDKSVVASVLGSGIKSAELSAVKDGAGGTEQFSQCAYTFESGKMIVVSVGQSPDNPGVEEIQKRAVSQTAIVSNTPPVKVDGVGKAALWSPDMHMLQVYLEGGRFYYINMASAGGDEAQATAVTLAHKLGA</sequence>